<keyword evidence="2" id="KW-1185">Reference proteome</keyword>
<evidence type="ECO:0000313" key="2">
    <source>
        <dbReference type="Proteomes" id="UP001230504"/>
    </source>
</evidence>
<name>A0AAD8V0P5_9PEZI</name>
<proteinExistence type="predicted"/>
<dbReference type="EMBL" id="JAHLJV010000091">
    <property type="protein sequence ID" value="KAK1573479.1"/>
    <property type="molecule type" value="Genomic_DNA"/>
</dbReference>
<dbReference type="Proteomes" id="UP001230504">
    <property type="component" value="Unassembled WGS sequence"/>
</dbReference>
<dbReference type="RefSeq" id="XP_060409096.1">
    <property type="nucleotide sequence ID" value="XM_060560337.1"/>
</dbReference>
<dbReference type="AlphaFoldDB" id="A0AAD8V0P5"/>
<comment type="caution">
    <text evidence="1">The sequence shown here is derived from an EMBL/GenBank/DDBJ whole genome shotgun (WGS) entry which is preliminary data.</text>
</comment>
<sequence length="156" mass="17263">MESKVAPFSALPSNSPFPVKVAALTQKKIPDLLPPFPGAACDTANVSRVVKNAASSLIMHLGFLASVGRQTKPFACVHVGQPRLEICRGRRPGKILIQDLDGYKRWFTVLRNMESYDESKTVFVIKTAIDTRHLRQSSYPTLVKARRRLCPVAQSS</sequence>
<gene>
    <name evidence="1" type="ORF">LY79DRAFT_583607</name>
</gene>
<protein>
    <submittedName>
        <fullName evidence="1">Uncharacterized protein</fullName>
    </submittedName>
</protein>
<evidence type="ECO:0000313" key="1">
    <source>
        <dbReference type="EMBL" id="KAK1573479.1"/>
    </source>
</evidence>
<accession>A0AAD8V0P5</accession>
<organism evidence="1 2">
    <name type="scientific">Colletotrichum navitas</name>
    <dbReference type="NCBI Taxonomy" id="681940"/>
    <lineage>
        <taxon>Eukaryota</taxon>
        <taxon>Fungi</taxon>
        <taxon>Dikarya</taxon>
        <taxon>Ascomycota</taxon>
        <taxon>Pezizomycotina</taxon>
        <taxon>Sordariomycetes</taxon>
        <taxon>Hypocreomycetidae</taxon>
        <taxon>Glomerellales</taxon>
        <taxon>Glomerellaceae</taxon>
        <taxon>Colletotrichum</taxon>
        <taxon>Colletotrichum graminicola species complex</taxon>
    </lineage>
</organism>
<reference evidence="1" key="1">
    <citation type="submission" date="2021-06" db="EMBL/GenBank/DDBJ databases">
        <title>Comparative genomics, transcriptomics and evolutionary studies reveal genomic signatures of adaptation to plant cell wall in hemibiotrophic fungi.</title>
        <authorList>
            <consortium name="DOE Joint Genome Institute"/>
            <person name="Baroncelli R."/>
            <person name="Diaz J.F."/>
            <person name="Benocci T."/>
            <person name="Peng M."/>
            <person name="Battaglia E."/>
            <person name="Haridas S."/>
            <person name="Andreopoulos W."/>
            <person name="Labutti K."/>
            <person name="Pangilinan J."/>
            <person name="Floch G.L."/>
            <person name="Makela M.R."/>
            <person name="Henrissat B."/>
            <person name="Grigoriev I.V."/>
            <person name="Crouch J.A."/>
            <person name="De Vries R.P."/>
            <person name="Sukno S.A."/>
            <person name="Thon M.R."/>
        </authorList>
    </citation>
    <scope>NUCLEOTIDE SEQUENCE</scope>
    <source>
        <strain evidence="1">CBS 125086</strain>
    </source>
</reference>
<dbReference type="GeneID" id="85444577"/>